<keyword evidence="3" id="KW-1185">Reference proteome</keyword>
<evidence type="ECO:0000313" key="2">
    <source>
        <dbReference type="EMBL" id="AUH66832.1"/>
    </source>
</evidence>
<proteinExistence type="predicted"/>
<dbReference type="PANTHER" id="PTHR33375:SF7">
    <property type="entry name" value="CHROMOSOME 2-PARTITIONING PROTEIN PARB-RELATED"/>
    <property type="match status" value="1"/>
</dbReference>
<dbReference type="GO" id="GO:0007059">
    <property type="term" value="P:chromosome segregation"/>
    <property type="evidence" value="ECO:0007669"/>
    <property type="project" value="TreeGrafter"/>
</dbReference>
<dbReference type="PANTHER" id="PTHR33375">
    <property type="entry name" value="CHROMOSOME-PARTITIONING PROTEIN PARB-RELATED"/>
    <property type="match status" value="1"/>
</dbReference>
<protein>
    <submittedName>
        <fullName evidence="2">Chromosome partitioning protein ParB</fullName>
    </submittedName>
</protein>
<dbReference type="Gene3D" id="3.90.1530.30">
    <property type="match status" value="1"/>
</dbReference>
<dbReference type="InterPro" id="IPR003115">
    <property type="entry name" value="ParB_N"/>
</dbReference>
<sequence length="615" mass="67369">MKQSAIDKAPIQYFPLDHLYLSPMNPRTRNGADWDGLRLLAESFKVAGLIQNLAGHLDEDGKVGIVAGGRRLLAMTELSPEDMASIGLAEIPVRIAPDEATARAWASIENTAREALHPADEIRAYGRMAESGSTVPAIARVFGQTEKHVYRRLALAALPVPVLDALKAGELTLGAAECFTVAQSEALALEVLDRVRGEDYSVARLKQMLQPEAIGKSDRRVVYVGLDAYEGAGGELTRDLFADDVFLSDAGLLDRLFAEKLAMDAEMLGNGWKWVETSDDQYISYEVTSKLDRIYRVEGDLTEKQASRYDELAELAEVDALDEAGQAELDALQAICDGDFTDTQREHAGLFIFVARDGQLTVQAAFVRSEDREAAIAAEVLTGHAATRGQSGSAADAAPKSPISNALRDDLNRIAAGARQHAVLRDPDLLIALLAYQLSHDLQWRNPLGLSTEDVPNWPTTAAEGYGLDERLTTGTPPDMHAKDLAKSFRAFRKRGEDHIRGELARFLAARYRGGSDELRALVDKDTKPAIREVWTPTAANFFSRVGGPYLNDLWRDLLDLKEEHPTATTFAKLKKGEKAEKLEKLFADPATRKAHGVSEAQEARIAAWLPEGME</sequence>
<evidence type="ECO:0000313" key="3">
    <source>
        <dbReference type="Proteomes" id="UP000234530"/>
    </source>
</evidence>
<name>A0A2H5F5K9_9RHOB</name>
<dbReference type="AlphaFoldDB" id="A0A2H5F5K9"/>
<dbReference type="Gene3D" id="1.10.10.2830">
    <property type="match status" value="1"/>
</dbReference>
<dbReference type="InterPro" id="IPR050336">
    <property type="entry name" value="Chromosome_partition/occlusion"/>
</dbReference>
<feature type="domain" description="ParB-like N-terminal" evidence="1">
    <location>
        <begin position="12"/>
        <end position="111"/>
    </location>
</feature>
<gene>
    <name evidence="2" type="ORF">CX676_21280</name>
</gene>
<dbReference type="Proteomes" id="UP000234530">
    <property type="component" value="Plasmid pPZ02"/>
</dbReference>
<reference evidence="2 3" key="1">
    <citation type="journal article" date="2013" name="Antonie Van Leeuwenhoek">
        <title>Paracoccus zhejiangensis sp. nov., isolated from activated sludge in wastewater-treatment system.</title>
        <authorList>
            <person name="Wu Z.G."/>
            <person name="Zhang D.F."/>
            <person name="Liu Y.L."/>
            <person name="Wang F."/>
            <person name="Jiang X."/>
            <person name="Li C."/>
            <person name="Li S.P."/>
            <person name="Hong Q."/>
            <person name="Li W.J."/>
        </authorList>
    </citation>
    <scope>NUCLEOTIDE SEQUENCE [LARGE SCALE GENOMIC DNA]</scope>
    <source>
        <strain evidence="2 3">J6</strain>
        <plasmid evidence="3">Plasmid ppz02</plasmid>
    </source>
</reference>
<evidence type="ECO:0000259" key="1">
    <source>
        <dbReference type="SMART" id="SM00470"/>
    </source>
</evidence>
<keyword evidence="2" id="KW-0614">Plasmid</keyword>
<dbReference type="SMART" id="SM00470">
    <property type="entry name" value="ParB"/>
    <property type="match status" value="1"/>
</dbReference>
<dbReference type="OrthoDB" id="9813122at2"/>
<dbReference type="RefSeq" id="WP_101754796.1">
    <property type="nucleotide sequence ID" value="NZ_CP025432.1"/>
</dbReference>
<dbReference type="SUPFAM" id="SSF110849">
    <property type="entry name" value="ParB/Sulfiredoxin"/>
    <property type="match status" value="1"/>
</dbReference>
<organism evidence="2 3">
    <name type="scientific">Paracoccus zhejiangensis</name>
    <dbReference type="NCBI Taxonomy" id="1077935"/>
    <lineage>
        <taxon>Bacteria</taxon>
        <taxon>Pseudomonadati</taxon>
        <taxon>Pseudomonadota</taxon>
        <taxon>Alphaproteobacteria</taxon>
        <taxon>Rhodobacterales</taxon>
        <taxon>Paracoccaceae</taxon>
        <taxon>Paracoccus</taxon>
    </lineage>
</organism>
<dbReference type="EMBL" id="CP025432">
    <property type="protein sequence ID" value="AUH66832.1"/>
    <property type="molecule type" value="Genomic_DNA"/>
</dbReference>
<dbReference type="Pfam" id="PF17762">
    <property type="entry name" value="HTH_ParB"/>
    <property type="match status" value="1"/>
</dbReference>
<dbReference type="KEGG" id="pzh:CX676_21280"/>
<dbReference type="GO" id="GO:0005694">
    <property type="term" value="C:chromosome"/>
    <property type="evidence" value="ECO:0007669"/>
    <property type="project" value="TreeGrafter"/>
</dbReference>
<dbReference type="InterPro" id="IPR041468">
    <property type="entry name" value="HTH_ParB/Spo0J"/>
</dbReference>
<geneLocation type="plasmid" evidence="3">
    <name>ppz02</name>
</geneLocation>
<accession>A0A2H5F5K9</accession>
<dbReference type="SUPFAM" id="SSF109709">
    <property type="entry name" value="KorB DNA-binding domain-like"/>
    <property type="match status" value="1"/>
</dbReference>
<dbReference type="InterPro" id="IPR036086">
    <property type="entry name" value="ParB/Sulfiredoxin_sf"/>
</dbReference>